<dbReference type="SUPFAM" id="SSF52096">
    <property type="entry name" value="ClpP/crotonase"/>
    <property type="match status" value="1"/>
</dbReference>
<evidence type="ECO:0000256" key="3">
    <source>
        <dbReference type="ARBA" id="ARBA00022670"/>
    </source>
</evidence>
<comment type="similarity">
    <text evidence="1 6">Belongs to the peptidase S41A family.</text>
</comment>
<keyword evidence="2" id="KW-0963">Cytoplasm</keyword>
<feature type="domain" description="PDZ" evidence="7">
    <location>
        <begin position="128"/>
        <end position="225"/>
    </location>
</feature>
<dbReference type="GO" id="GO:0030288">
    <property type="term" value="C:outer membrane-bounded periplasmic space"/>
    <property type="evidence" value="ECO:0007669"/>
    <property type="project" value="TreeGrafter"/>
</dbReference>
<keyword evidence="5 6" id="KW-0720">Serine protease</keyword>
<dbReference type="Pfam" id="PF00595">
    <property type="entry name" value="PDZ"/>
    <property type="match status" value="1"/>
</dbReference>
<dbReference type="NCBIfam" id="NF045591">
    <property type="entry name" value="Cterm_S41_CtpZ"/>
    <property type="match status" value="1"/>
</dbReference>
<dbReference type="Gene3D" id="3.30.750.44">
    <property type="match status" value="1"/>
</dbReference>
<evidence type="ECO:0000256" key="6">
    <source>
        <dbReference type="RuleBase" id="RU004404"/>
    </source>
</evidence>
<gene>
    <name evidence="8" type="ordered locus">NATL1_04161</name>
</gene>
<evidence type="ECO:0000256" key="4">
    <source>
        <dbReference type="ARBA" id="ARBA00022801"/>
    </source>
</evidence>
<dbReference type="KEGG" id="pme:NATL1_04161"/>
<dbReference type="PROSITE" id="PS50106">
    <property type="entry name" value="PDZ"/>
    <property type="match status" value="1"/>
</dbReference>
<keyword evidence="4 6" id="KW-0378">Hydrolase</keyword>
<protein>
    <submittedName>
        <fullName evidence="8">Carboxyl-terminal protease</fullName>
        <ecNumber evidence="8">3.4.21.102</ecNumber>
    </submittedName>
</protein>
<dbReference type="NCBIfam" id="TIGR00225">
    <property type="entry name" value="prc"/>
    <property type="match status" value="1"/>
</dbReference>
<dbReference type="EC" id="3.4.21.102" evidence="8"/>
<dbReference type="SMART" id="SM00228">
    <property type="entry name" value="PDZ"/>
    <property type="match status" value="1"/>
</dbReference>
<reference evidence="9" key="1">
    <citation type="journal article" date="2007" name="PLoS Genet.">
        <title>Patterns and implications of gene gain and loss in the evolution of Prochlorococcus.</title>
        <authorList>
            <person name="Kettler G.C."/>
            <person name="Martiny A.C."/>
            <person name="Huang K."/>
            <person name="Zucker J."/>
            <person name="Coleman M.L."/>
            <person name="Rodrigue S."/>
            <person name="Chen F."/>
            <person name="Lapidus A."/>
            <person name="Ferriera S."/>
            <person name="Johnson J."/>
            <person name="Steglich C."/>
            <person name="Church G.M."/>
            <person name="Richardson P."/>
            <person name="Chisholm S.W."/>
        </authorList>
    </citation>
    <scope>NUCLEOTIDE SEQUENCE [LARGE SCALE GENOMIC DNA]</scope>
    <source>
        <strain evidence="9">NATL1A</strain>
    </source>
</reference>
<dbReference type="InterPro" id="IPR054628">
    <property type="entry name" value="Cterm_S41_CtpZ"/>
</dbReference>
<dbReference type="GO" id="GO:0006508">
    <property type="term" value="P:proteolysis"/>
    <property type="evidence" value="ECO:0007669"/>
    <property type="project" value="UniProtKB-KW"/>
</dbReference>
<evidence type="ECO:0000313" key="9">
    <source>
        <dbReference type="Proteomes" id="UP000002592"/>
    </source>
</evidence>
<keyword evidence="3 6" id="KW-0645">Protease</keyword>
<dbReference type="GO" id="GO:0007165">
    <property type="term" value="P:signal transduction"/>
    <property type="evidence" value="ECO:0007669"/>
    <property type="project" value="TreeGrafter"/>
</dbReference>
<evidence type="ECO:0000256" key="1">
    <source>
        <dbReference type="ARBA" id="ARBA00009179"/>
    </source>
</evidence>
<dbReference type="AlphaFoldDB" id="A2C0H0"/>
<evidence type="ECO:0000313" key="8">
    <source>
        <dbReference type="EMBL" id="ABM74980.1"/>
    </source>
</evidence>
<dbReference type="InterPro" id="IPR001478">
    <property type="entry name" value="PDZ"/>
</dbReference>
<accession>A2C0H0</accession>
<dbReference type="SUPFAM" id="SSF50156">
    <property type="entry name" value="PDZ domain-like"/>
    <property type="match status" value="1"/>
</dbReference>
<organism evidence="8 9">
    <name type="scientific">Prochlorococcus marinus (strain NATL1A)</name>
    <dbReference type="NCBI Taxonomy" id="167555"/>
    <lineage>
        <taxon>Bacteria</taxon>
        <taxon>Bacillati</taxon>
        <taxon>Cyanobacteriota</taxon>
        <taxon>Cyanophyceae</taxon>
        <taxon>Synechococcales</taxon>
        <taxon>Prochlorococcaceae</taxon>
        <taxon>Prochlorococcus</taxon>
    </lineage>
</organism>
<evidence type="ECO:0000259" key="7">
    <source>
        <dbReference type="PROSITE" id="PS50106"/>
    </source>
</evidence>
<dbReference type="InterPro" id="IPR005151">
    <property type="entry name" value="Tail-specific_protease"/>
</dbReference>
<dbReference type="EMBL" id="CP000553">
    <property type="protein sequence ID" value="ABM74980.1"/>
    <property type="molecule type" value="Genomic_DNA"/>
</dbReference>
<dbReference type="PANTHER" id="PTHR32060">
    <property type="entry name" value="TAIL-SPECIFIC PROTEASE"/>
    <property type="match status" value="1"/>
</dbReference>
<dbReference type="Proteomes" id="UP000002592">
    <property type="component" value="Chromosome"/>
</dbReference>
<dbReference type="HOGENOM" id="CLU_017295_3_2_3"/>
<dbReference type="CDD" id="cd06782">
    <property type="entry name" value="cpPDZ_CPP-like"/>
    <property type="match status" value="1"/>
</dbReference>
<dbReference type="InterPro" id="IPR029045">
    <property type="entry name" value="ClpP/crotonase-like_dom_sf"/>
</dbReference>
<dbReference type="SMART" id="SM00245">
    <property type="entry name" value="TSPc"/>
    <property type="match status" value="1"/>
</dbReference>
<dbReference type="GO" id="GO:0004252">
    <property type="term" value="F:serine-type endopeptidase activity"/>
    <property type="evidence" value="ECO:0007669"/>
    <property type="project" value="UniProtKB-EC"/>
</dbReference>
<dbReference type="CDD" id="cd07560">
    <property type="entry name" value="Peptidase_S41_CPP"/>
    <property type="match status" value="1"/>
</dbReference>
<evidence type="ECO:0000256" key="5">
    <source>
        <dbReference type="ARBA" id="ARBA00022825"/>
    </source>
</evidence>
<dbReference type="InterPro" id="IPR004447">
    <property type="entry name" value="Peptidase_S41A"/>
</dbReference>
<dbReference type="InterPro" id="IPR036034">
    <property type="entry name" value="PDZ_sf"/>
</dbReference>
<proteinExistence type="inferred from homology"/>
<dbReference type="Gene3D" id="2.30.42.10">
    <property type="match status" value="1"/>
</dbReference>
<dbReference type="Pfam" id="PF03572">
    <property type="entry name" value="Peptidase_S41"/>
    <property type="match status" value="1"/>
</dbReference>
<dbReference type="Gene3D" id="3.90.226.10">
    <property type="entry name" value="2-enoyl-CoA Hydratase, Chain A, domain 1"/>
    <property type="match status" value="1"/>
</dbReference>
<sequence length="457" mass="50185">MHCTFKYLTRCAPWSPQKINPMLSTVKSLTKPLQRLFAVLISFGILFQVFTQPAFALNDGQLLVIEAWNQVNAGYLDPKKFDEIQWKKLRQKALEKPINNSQQAYSAIEAMLLPLGDPYTRLLRPVDYEAMKKSNIGSEINGVGLQLGARKEDGDIVVISPLEGSPASDAGITSGTIIKKVNGQSPKQLGLEATAAKLRGQTGTQVIVELEQPDNEIKEISLERRSVDLRPVRTKRIRNESHTFGYLRITQFSEGVPEQVKEALEELSGKEIDGLILDLRNNSGGLVSSGLAVADDFLSNMPIVETKKRDSINDPISSGLETIYDGPMVTLVNEGTASASEILAGALQDNKRSELIGNKTFGKGLIQSLTNLSDGSGLAVTVASYLTPSGRDIQNLGIEPDRLLEMPEPLNPGSDDDRWLLDAELIMQATLDKEEVSEKLSKETLVKEEQLISQEIE</sequence>
<evidence type="ECO:0000256" key="2">
    <source>
        <dbReference type="ARBA" id="ARBA00022490"/>
    </source>
</evidence>
<dbReference type="eggNOG" id="COG0793">
    <property type="taxonomic scope" value="Bacteria"/>
</dbReference>
<dbReference type="PANTHER" id="PTHR32060:SF30">
    <property type="entry name" value="CARBOXY-TERMINAL PROCESSING PROTEASE CTPA"/>
    <property type="match status" value="1"/>
</dbReference>
<name>A2C0H0_PROM1</name>